<dbReference type="SUPFAM" id="SSF57667">
    <property type="entry name" value="beta-beta-alpha zinc fingers"/>
    <property type="match status" value="1"/>
</dbReference>
<dbReference type="Gene3D" id="3.30.160.60">
    <property type="entry name" value="Classic Zinc Finger"/>
    <property type="match status" value="2"/>
</dbReference>
<feature type="domain" description="C2H2-type" evidence="6">
    <location>
        <begin position="248"/>
        <end position="276"/>
    </location>
</feature>
<dbReference type="GO" id="GO:0000978">
    <property type="term" value="F:RNA polymerase II cis-regulatory region sequence-specific DNA binding"/>
    <property type="evidence" value="ECO:0007669"/>
    <property type="project" value="TreeGrafter"/>
</dbReference>
<dbReference type="GO" id="GO:0008270">
    <property type="term" value="F:zinc ion binding"/>
    <property type="evidence" value="ECO:0007669"/>
    <property type="project" value="UniProtKB-KW"/>
</dbReference>
<dbReference type="PANTHER" id="PTHR23235:SF120">
    <property type="entry name" value="KRUPPEL-LIKE FACTOR 15"/>
    <property type="match status" value="1"/>
</dbReference>
<evidence type="ECO:0000256" key="1">
    <source>
        <dbReference type="ARBA" id="ARBA00022723"/>
    </source>
</evidence>
<dbReference type="InterPro" id="IPR013087">
    <property type="entry name" value="Znf_C2H2_type"/>
</dbReference>
<dbReference type="PROSITE" id="PS00028">
    <property type="entry name" value="ZINC_FINGER_C2H2_1"/>
    <property type="match status" value="1"/>
</dbReference>
<feature type="region of interest" description="Disordered" evidence="5">
    <location>
        <begin position="1"/>
        <end position="214"/>
    </location>
</feature>
<comment type="caution">
    <text evidence="7">The sequence shown here is derived from an EMBL/GenBank/DDBJ whole genome shotgun (WGS) entry which is preliminary data.</text>
</comment>
<feature type="compositionally biased region" description="Low complexity" evidence="5">
    <location>
        <begin position="145"/>
        <end position="159"/>
    </location>
</feature>
<evidence type="ECO:0000256" key="5">
    <source>
        <dbReference type="SAM" id="MobiDB-lite"/>
    </source>
</evidence>
<dbReference type="FunFam" id="3.30.160.60:FF:000065">
    <property type="entry name" value="B-cell CLL/lymphoma 6, member B"/>
    <property type="match status" value="1"/>
</dbReference>
<keyword evidence="3" id="KW-0862">Zinc</keyword>
<dbReference type="EMBL" id="JANIEX010000174">
    <property type="protein sequence ID" value="KAJ3571697.1"/>
    <property type="molecule type" value="Genomic_DNA"/>
</dbReference>
<dbReference type="PROSITE" id="PS50157">
    <property type="entry name" value="ZINC_FINGER_C2H2_2"/>
    <property type="match status" value="2"/>
</dbReference>
<name>A0AAD5W007_9AGAR</name>
<dbReference type="PANTHER" id="PTHR23235">
    <property type="entry name" value="KRUEPPEL-LIKE TRANSCRIPTION FACTOR"/>
    <property type="match status" value="1"/>
</dbReference>
<organism evidence="7 8">
    <name type="scientific">Leucocoprinus birnbaumii</name>
    <dbReference type="NCBI Taxonomy" id="56174"/>
    <lineage>
        <taxon>Eukaryota</taxon>
        <taxon>Fungi</taxon>
        <taxon>Dikarya</taxon>
        <taxon>Basidiomycota</taxon>
        <taxon>Agaricomycotina</taxon>
        <taxon>Agaricomycetes</taxon>
        <taxon>Agaricomycetidae</taxon>
        <taxon>Agaricales</taxon>
        <taxon>Agaricineae</taxon>
        <taxon>Agaricaceae</taxon>
        <taxon>Leucocoprinus</taxon>
    </lineage>
</organism>
<gene>
    <name evidence="7" type="ORF">NP233_g3583</name>
</gene>
<evidence type="ECO:0000256" key="2">
    <source>
        <dbReference type="ARBA" id="ARBA00022771"/>
    </source>
</evidence>
<feature type="compositionally biased region" description="Polar residues" evidence="5">
    <location>
        <begin position="34"/>
        <end position="80"/>
    </location>
</feature>
<reference evidence="7" key="1">
    <citation type="submission" date="2022-07" db="EMBL/GenBank/DDBJ databases">
        <title>Genome Sequence of Leucocoprinus birnbaumii.</title>
        <authorList>
            <person name="Buettner E."/>
        </authorList>
    </citation>
    <scope>NUCLEOTIDE SEQUENCE</scope>
    <source>
        <strain evidence="7">VT141</strain>
    </source>
</reference>
<dbReference type="GO" id="GO:0000981">
    <property type="term" value="F:DNA-binding transcription factor activity, RNA polymerase II-specific"/>
    <property type="evidence" value="ECO:0007669"/>
    <property type="project" value="TreeGrafter"/>
</dbReference>
<evidence type="ECO:0000259" key="6">
    <source>
        <dbReference type="PROSITE" id="PS50157"/>
    </source>
</evidence>
<dbReference type="AlphaFoldDB" id="A0AAD5W007"/>
<keyword evidence="2 4" id="KW-0863">Zinc-finger</keyword>
<feature type="compositionally biased region" description="Polar residues" evidence="5">
    <location>
        <begin position="162"/>
        <end position="201"/>
    </location>
</feature>
<dbReference type="SMART" id="SM00355">
    <property type="entry name" value="ZnF_C2H2"/>
    <property type="match status" value="2"/>
</dbReference>
<keyword evidence="1" id="KW-0479">Metal-binding</keyword>
<dbReference type="Pfam" id="PF00096">
    <property type="entry name" value="zf-C2H2"/>
    <property type="match status" value="2"/>
</dbReference>
<dbReference type="Proteomes" id="UP001213000">
    <property type="component" value="Unassembled WGS sequence"/>
</dbReference>
<protein>
    <recommendedName>
        <fullName evidence="6">C2H2-type domain-containing protein</fullName>
    </recommendedName>
</protein>
<evidence type="ECO:0000313" key="7">
    <source>
        <dbReference type="EMBL" id="KAJ3571697.1"/>
    </source>
</evidence>
<feature type="compositionally biased region" description="Low complexity" evidence="5">
    <location>
        <begin position="203"/>
        <end position="214"/>
    </location>
</feature>
<dbReference type="InterPro" id="IPR036236">
    <property type="entry name" value="Znf_C2H2_sf"/>
</dbReference>
<evidence type="ECO:0000313" key="8">
    <source>
        <dbReference type="Proteomes" id="UP001213000"/>
    </source>
</evidence>
<evidence type="ECO:0000256" key="4">
    <source>
        <dbReference type="PROSITE-ProRule" id="PRU00042"/>
    </source>
</evidence>
<accession>A0AAD5W007</accession>
<proteinExistence type="predicted"/>
<evidence type="ECO:0000256" key="3">
    <source>
        <dbReference type="ARBA" id="ARBA00022833"/>
    </source>
</evidence>
<feature type="compositionally biased region" description="Low complexity" evidence="5">
    <location>
        <begin position="81"/>
        <end position="105"/>
    </location>
</feature>
<feature type="domain" description="C2H2-type" evidence="6">
    <location>
        <begin position="220"/>
        <end position="247"/>
    </location>
</feature>
<keyword evidence="8" id="KW-1185">Reference proteome</keyword>
<sequence>MPEPDREVLIPTNPPSILHPSHLQPADMADRRSYQYSNMHWNGSSTAYSPTATDYSTGQYQGTVPSTSPQSMGQVYSGDNHSPTSDGGYSSSYYPSSYNHTSPSTAGYHVYSSMPGQNSDDSATLYAQRHSHHSSIHRPQSTHPYSAAYSNSTSSSYAYPHYSSNGQSRGRSYSQTQGAYLSQPASPTSYQASSQYPTQIPLTPASTTSSQYPTSPSRPFACDLCTLSFNRQHDLKRHRETHSGEKPYFCNGGCGKTFTRKDALKRHQLVKGCGKPDEPWSSS</sequence>